<accession>A0ABX2AKB2</accession>
<evidence type="ECO:0000256" key="1">
    <source>
        <dbReference type="SAM" id="Coils"/>
    </source>
</evidence>
<sequence length="115" mass="12720">MARLAEDNGTTIEIIQEAMLLLGIKNQAKLAEAIGVSRSSINLLMLGKRDMSSNTRLCLISLLNNKKNELLRKAQDTEKMIERLQKRHISVAEAEIHKATGAPSSCIGNRSDGYR</sequence>
<dbReference type="InterPro" id="IPR010982">
    <property type="entry name" value="Lambda_DNA-bd_dom_sf"/>
</dbReference>
<keyword evidence="3" id="KW-1185">Reference proteome</keyword>
<dbReference type="RefSeq" id="WP_172159278.1">
    <property type="nucleotide sequence ID" value="NZ_JABJWC010000090.1"/>
</dbReference>
<dbReference type="EMBL" id="JABJWC010000090">
    <property type="protein sequence ID" value="NPC68049.1"/>
    <property type="molecule type" value="Genomic_DNA"/>
</dbReference>
<dbReference type="Gene3D" id="1.10.260.40">
    <property type="entry name" value="lambda repressor-like DNA-binding domains"/>
    <property type="match status" value="1"/>
</dbReference>
<feature type="coiled-coil region" evidence="1">
    <location>
        <begin position="60"/>
        <end position="87"/>
    </location>
</feature>
<evidence type="ECO:0008006" key="4">
    <source>
        <dbReference type="Google" id="ProtNLM"/>
    </source>
</evidence>
<dbReference type="InterPro" id="IPR001387">
    <property type="entry name" value="Cro/C1-type_HTH"/>
</dbReference>
<evidence type="ECO:0000313" key="2">
    <source>
        <dbReference type="EMBL" id="NPC68049.1"/>
    </source>
</evidence>
<evidence type="ECO:0000313" key="3">
    <source>
        <dbReference type="Proteomes" id="UP000623090"/>
    </source>
</evidence>
<keyword evidence="1" id="KW-0175">Coiled coil</keyword>
<reference evidence="2 3" key="1">
    <citation type="journal article" date="2020" name="Microorganisms">
        <title>Description of Komagataeibacter melaceti sp. nov. and Komagataeibacter melomenusus sp. nov. Isolated from Apple Cider Vinegar.</title>
        <authorList>
            <person name="Maric L."/>
            <person name="Cleenwerck I."/>
            <person name="Accetto T."/>
            <person name="Vandamme P."/>
            <person name="Trcek J."/>
        </authorList>
    </citation>
    <scope>NUCLEOTIDE SEQUENCE [LARGE SCALE GENOMIC DNA]</scope>
    <source>
        <strain evidence="2 3">AV436</strain>
    </source>
</reference>
<proteinExistence type="predicted"/>
<name>A0ABX2AKB2_9PROT</name>
<dbReference type="SUPFAM" id="SSF47413">
    <property type="entry name" value="lambda repressor-like DNA-binding domains"/>
    <property type="match status" value="1"/>
</dbReference>
<gene>
    <name evidence="2" type="ORF">HNW77_17085</name>
</gene>
<dbReference type="CDD" id="cd00093">
    <property type="entry name" value="HTH_XRE"/>
    <property type="match status" value="1"/>
</dbReference>
<dbReference type="Proteomes" id="UP000623090">
    <property type="component" value="Unassembled WGS sequence"/>
</dbReference>
<organism evidence="2 3">
    <name type="scientific">Komagataeibacter melomenusus</name>
    <dbReference type="NCBI Taxonomy" id="2766578"/>
    <lineage>
        <taxon>Bacteria</taxon>
        <taxon>Pseudomonadati</taxon>
        <taxon>Pseudomonadota</taxon>
        <taxon>Alphaproteobacteria</taxon>
        <taxon>Acetobacterales</taxon>
        <taxon>Acetobacteraceae</taxon>
        <taxon>Komagataeibacter</taxon>
    </lineage>
</organism>
<comment type="caution">
    <text evidence="2">The sequence shown here is derived from an EMBL/GenBank/DDBJ whole genome shotgun (WGS) entry which is preliminary data.</text>
</comment>
<protein>
    <recommendedName>
        <fullName evidence="4">HTH cro/C1-type domain-containing protein</fullName>
    </recommendedName>
</protein>